<dbReference type="NCBIfam" id="TIGR03296">
    <property type="entry name" value="M6dom_TIGR03296"/>
    <property type="match status" value="1"/>
</dbReference>
<dbReference type="InterPro" id="IPR008757">
    <property type="entry name" value="Peptidase_M6-like_domain"/>
</dbReference>
<name>A0AAD8YNR2_9STRA</name>
<protein>
    <submittedName>
        <fullName evidence="3">Metalloprotease (Family M6)</fullName>
        <ecNumber evidence="3">3.4.24.-</ecNumber>
    </submittedName>
</protein>
<evidence type="ECO:0000259" key="2">
    <source>
        <dbReference type="Pfam" id="PF05547"/>
    </source>
</evidence>
<dbReference type="PANTHER" id="PTHR41775">
    <property type="entry name" value="SECRETED PROTEIN-RELATED"/>
    <property type="match status" value="1"/>
</dbReference>
<sequence length="1573" mass="172782">MVIAISSNHYFFPASQQQHRCHRRCRCPSLLTRQRMFSSILFSIFILHVTVNYCIIKCEAALASPFPFAIPLPDGTMSDNMTIVGSPAFFQTYDERGYTVMVDPKDKFVKYAVVDATTGQIKPSKMKMRKGANPDRIGIKQGVQPTEEAKRENCGEYCEDEVKIHEFVKPGGTCERFCSMKGGISRRLQYWSPGLADLMLPDSWIEEDNSNVDDEQLQRRRNLSSVGGKLVNLVVPIRFADHASRKMIFKKEIDILFNAVNGHEKLAPTGSIRDVFAYSSYGKLIIESTVVDWITLSNTESFYAGGKSGLSEAFSDGLKEALDHLENDPTFDFANFDRNGDRKIDAITFLHSGYGAEMGGVDCSTGNDSKERIWSHKWKLKPEVWKSKKSGVTVSDYIVSPSLHGICGNEIGRIGTLAHEIGHFIGLPDVYGAGPPHGGYGIGSFSLMSNSWGFDGSQLNPPILSAWDKIEIGWLTPDIISASGYYELPPIGDSPKAYKIMRGFASDEFLLIENRAAMSSHAKMPKSGLLIWHIDNGASHRPEGVVGPKGTHYRVSLVQADGNHELELGVNRGDEGDIFGAGNILGIGFTGEGDPTYPNTDSYRGGALTPTGISISSISDPDENGYVRFSVTFPGDPLPIMTPSTPAPIFEPKLELVRTELMTTFAGGTGSYGVMFDAIAIKGLTITSADLHLNVGEDDGEKAIEIYTAVDTHLGIEKSPDKWTKVCCARKVVGKGLMKRTSIDSSLWLQQVNMSPGERRAWYITSDEPIIRYSRSEKTDCCEVFANSAHLQIEEGQGVGGYPWGNRLKPRIWNGVFHYETMDVVRSDTNPVPASSLPDPDRVKVTPTKHFSGNSGSFGIMFDVIPRKKMTIVGLDFHTESTDVLEVEVWYKKGSHVGFERDQMSWTEVSYARIVGQGPYMRTSIDPKKFNAILVDSFERISFYVTLMKSPKMRYTKEAEDTRAVVGDIDSSSEDMDILVGVGVASYPFGYFFSPRFPNNNIHYVLDDEVDNASEQTPTQTLSPGVYVIGDKKEISTTFSSGNGGYGAMFDIECKSETGDLVISSMDFHTDIVGVDINVKIFTKLGSYVGYGYQSEAWNIVADTTVKGEGYYKRTVVPPESFQDVIILNGNVQAFYVTIDKPNLRYSNAKNVGDVWVQSEEENEIVIKVGAGLGGGLASFSSLFEPRVMNGVIHYHLRYQQTSPPTSAAPILPKSPTSTTGSLKTEQDFEAGSYGVIFSVRNKGLLTIHITGLWIYSDFIGDFGVEVYALEGGFLGEPVASQVQIASTTISGSSSESLIQIPLQNQVEVGAGQRQTVYVTLDRPSLQYAMGADEGSVSISDEYIEISDGSGVLGYPLSSSNVRSGRRFVGIVDYRVEESAISSVGSTIQASVMPDMTSSTETNPGQFLTTSFQGALGAYGALFDVTNVRDSQEVMITKLDLHASGEDSLRCEVWYRRGSSLDYPWNTNGGGWIMVANENLVPEAESGKSLLARFSEDKFTRIEMDPGELVGLLVQCEEERTRYSIFVSSGSDKIVAIDGSLMIEAGYGVTLYPLSARVQFDRAFEGVIHYSEV</sequence>
<evidence type="ECO:0000256" key="1">
    <source>
        <dbReference type="SAM" id="MobiDB-lite"/>
    </source>
</evidence>
<dbReference type="GO" id="GO:0006508">
    <property type="term" value="P:proteolysis"/>
    <property type="evidence" value="ECO:0007669"/>
    <property type="project" value="InterPro"/>
</dbReference>
<feature type="region of interest" description="Disordered" evidence="1">
    <location>
        <begin position="1204"/>
        <end position="1223"/>
    </location>
</feature>
<evidence type="ECO:0000313" key="3">
    <source>
        <dbReference type="EMBL" id="KAK1748670.1"/>
    </source>
</evidence>
<gene>
    <name evidence="3" type="ORF">QTG54_000609</name>
</gene>
<dbReference type="GO" id="GO:0008237">
    <property type="term" value="F:metallopeptidase activity"/>
    <property type="evidence" value="ECO:0007669"/>
    <property type="project" value="UniProtKB-KW"/>
</dbReference>
<dbReference type="Proteomes" id="UP001224775">
    <property type="component" value="Unassembled WGS sequence"/>
</dbReference>
<keyword evidence="3" id="KW-0645">Protease</keyword>
<reference evidence="3" key="1">
    <citation type="submission" date="2023-06" db="EMBL/GenBank/DDBJ databases">
        <title>Survivors Of The Sea: Transcriptome response of Skeletonema marinoi to long-term dormancy.</title>
        <authorList>
            <person name="Pinder M.I.M."/>
            <person name="Kourtchenko O."/>
            <person name="Robertson E.K."/>
            <person name="Larsson T."/>
            <person name="Maumus F."/>
            <person name="Osuna-Cruz C.M."/>
            <person name="Vancaester E."/>
            <person name="Stenow R."/>
            <person name="Vandepoele K."/>
            <person name="Ploug H."/>
            <person name="Bruchert V."/>
            <person name="Godhe A."/>
            <person name="Topel M."/>
        </authorList>
    </citation>
    <scope>NUCLEOTIDE SEQUENCE</scope>
    <source>
        <strain evidence="3">R05AC</strain>
    </source>
</reference>
<dbReference type="PANTHER" id="PTHR41775:SF1">
    <property type="entry name" value="PEPTIDASE M6-LIKE DOMAIN-CONTAINING PROTEIN"/>
    <property type="match status" value="1"/>
</dbReference>
<feature type="domain" description="Peptidase M6-like" evidence="2">
    <location>
        <begin position="270"/>
        <end position="469"/>
    </location>
</feature>
<dbReference type="EC" id="3.4.24.-" evidence="3"/>
<dbReference type="SUPFAM" id="SSF55486">
    <property type="entry name" value="Metalloproteases ('zincins'), catalytic domain"/>
    <property type="match status" value="1"/>
</dbReference>
<comment type="caution">
    <text evidence="3">The sequence shown here is derived from an EMBL/GenBank/DDBJ whole genome shotgun (WGS) entry which is preliminary data.</text>
</comment>
<keyword evidence="3" id="KW-0378">Hydrolase</keyword>
<dbReference type="Pfam" id="PF05547">
    <property type="entry name" value="Peptidase_M6"/>
    <property type="match status" value="1"/>
</dbReference>
<evidence type="ECO:0000313" key="4">
    <source>
        <dbReference type="Proteomes" id="UP001224775"/>
    </source>
</evidence>
<accession>A0AAD8YNR2</accession>
<keyword evidence="3" id="KW-0482">Metalloprotease</keyword>
<proteinExistence type="predicted"/>
<keyword evidence="4" id="KW-1185">Reference proteome</keyword>
<organism evidence="3 4">
    <name type="scientific">Skeletonema marinoi</name>
    <dbReference type="NCBI Taxonomy" id="267567"/>
    <lineage>
        <taxon>Eukaryota</taxon>
        <taxon>Sar</taxon>
        <taxon>Stramenopiles</taxon>
        <taxon>Ochrophyta</taxon>
        <taxon>Bacillariophyta</taxon>
        <taxon>Coscinodiscophyceae</taxon>
        <taxon>Thalassiosirophycidae</taxon>
        <taxon>Thalassiosirales</taxon>
        <taxon>Skeletonemataceae</taxon>
        <taxon>Skeletonema</taxon>
        <taxon>Skeletonema marinoi-dohrnii complex</taxon>
    </lineage>
</organism>
<dbReference type="EMBL" id="JATAAI010000001">
    <property type="protein sequence ID" value="KAK1748670.1"/>
    <property type="molecule type" value="Genomic_DNA"/>
</dbReference>